<gene>
    <name evidence="1" type="ORF">ECRASSUSDP1_LOCUS13511</name>
</gene>
<dbReference type="SUPFAM" id="SSF52047">
    <property type="entry name" value="RNI-like"/>
    <property type="match status" value="1"/>
</dbReference>
<dbReference type="EMBL" id="CAMPGE010013450">
    <property type="protein sequence ID" value="CAI2372183.1"/>
    <property type="molecule type" value="Genomic_DNA"/>
</dbReference>
<dbReference type="Gene3D" id="3.80.10.10">
    <property type="entry name" value="Ribonuclease Inhibitor"/>
    <property type="match status" value="1"/>
</dbReference>
<evidence type="ECO:0000313" key="1">
    <source>
        <dbReference type="EMBL" id="CAI2372183.1"/>
    </source>
</evidence>
<reference evidence="1" key="1">
    <citation type="submission" date="2023-07" db="EMBL/GenBank/DDBJ databases">
        <authorList>
            <consortium name="AG Swart"/>
            <person name="Singh M."/>
            <person name="Singh A."/>
            <person name="Seah K."/>
            <person name="Emmerich C."/>
        </authorList>
    </citation>
    <scope>NUCLEOTIDE SEQUENCE</scope>
    <source>
        <strain evidence="1">DP1</strain>
    </source>
</reference>
<sequence>MDTSIGENKAQIISMEKSLLKKVKSQDCRMRINALEKFSFSDSRGDFPDDQLHLNFKNVNDEKLACSLNSQKFYDINAIYLFVDTSKNKHLTDFLTSCFPNKTNYLGAWTSHCTKLDRSNYFNLLVSHNSKVVRRVEFNRVKLSFRCLKRLIAAYRHVRVLTLSNLKLSIPSVPDFSKALTNCQIKTLILRYSGWSDCSNCRNNRDQFKNLIKGLASSPDLRLSLRMVDIHYCGIYQNDAEEIFTENQLGNVKIIGGE</sequence>
<dbReference type="AlphaFoldDB" id="A0AAD1UR13"/>
<dbReference type="InterPro" id="IPR032675">
    <property type="entry name" value="LRR_dom_sf"/>
</dbReference>
<name>A0AAD1UR13_EUPCR</name>
<organism evidence="1 2">
    <name type="scientific">Euplotes crassus</name>
    <dbReference type="NCBI Taxonomy" id="5936"/>
    <lineage>
        <taxon>Eukaryota</taxon>
        <taxon>Sar</taxon>
        <taxon>Alveolata</taxon>
        <taxon>Ciliophora</taxon>
        <taxon>Intramacronucleata</taxon>
        <taxon>Spirotrichea</taxon>
        <taxon>Hypotrichia</taxon>
        <taxon>Euplotida</taxon>
        <taxon>Euplotidae</taxon>
        <taxon>Moneuplotes</taxon>
    </lineage>
</organism>
<dbReference type="Proteomes" id="UP001295684">
    <property type="component" value="Unassembled WGS sequence"/>
</dbReference>
<keyword evidence="2" id="KW-1185">Reference proteome</keyword>
<accession>A0AAD1UR13</accession>
<protein>
    <submittedName>
        <fullName evidence="1">Uncharacterized protein</fullName>
    </submittedName>
</protein>
<comment type="caution">
    <text evidence="1">The sequence shown here is derived from an EMBL/GenBank/DDBJ whole genome shotgun (WGS) entry which is preliminary data.</text>
</comment>
<evidence type="ECO:0000313" key="2">
    <source>
        <dbReference type="Proteomes" id="UP001295684"/>
    </source>
</evidence>
<proteinExistence type="predicted"/>